<dbReference type="InterPro" id="IPR017675">
    <property type="entry name" value="CfbD"/>
</dbReference>
<evidence type="ECO:0000313" key="3">
    <source>
        <dbReference type="Proteomes" id="UP000297295"/>
    </source>
</evidence>
<dbReference type="PANTHER" id="PTHR42846">
    <property type="entry name" value="NI-SIROHYDROCHLORIN A,C-DIAMIDE REDUCTIVE CYCLASE COMPLEX, COMPONENT CFBD"/>
    <property type="match status" value="1"/>
</dbReference>
<dbReference type="PANTHER" id="PTHR42846:SF1">
    <property type="entry name" value="NI-SIROHYDROCHLORIN A,C-DIAMIDE REDUCTIVE CYCLASE COMPLEX, COMPONENT CFBD"/>
    <property type="match status" value="1"/>
</dbReference>
<comment type="caution">
    <text evidence="2">The sequence shown here is derived from an EMBL/GenBank/DDBJ whole genome shotgun (WGS) entry which is preliminary data.</text>
</comment>
<dbReference type="NCBIfam" id="TIGR03282">
    <property type="entry name" value="methan_mark_13"/>
    <property type="match status" value="1"/>
</dbReference>
<keyword evidence="3" id="KW-1185">Reference proteome</keyword>
<accession>A0A4E0Q044</accession>
<organism evidence="2 3">
    <name type="scientific">Methanolobus halotolerans</name>
    <dbReference type="NCBI Taxonomy" id="2052935"/>
    <lineage>
        <taxon>Archaea</taxon>
        <taxon>Methanobacteriati</taxon>
        <taxon>Methanobacteriota</taxon>
        <taxon>Stenosarchaea group</taxon>
        <taxon>Methanomicrobia</taxon>
        <taxon>Methanosarcinales</taxon>
        <taxon>Methanosarcinaceae</taxon>
        <taxon>Methanolobus</taxon>
    </lineage>
</organism>
<dbReference type="InterPro" id="IPR000510">
    <property type="entry name" value="Nase/OxRdtase_comp1"/>
</dbReference>
<dbReference type="RefSeq" id="WP_135387879.1">
    <property type="nucleotide sequence ID" value="NZ_PGGK01000001.1"/>
</dbReference>
<feature type="domain" description="Nitrogenase/oxidoreductase component 1" evidence="1">
    <location>
        <begin position="21"/>
        <end position="144"/>
    </location>
</feature>
<gene>
    <name evidence="2" type="ORF">CUN85_00430</name>
</gene>
<dbReference type="OrthoDB" id="53142at2157"/>
<dbReference type="Gene3D" id="3.40.50.1980">
    <property type="entry name" value="Nitrogenase molybdenum iron protein domain"/>
    <property type="match status" value="1"/>
</dbReference>
<name>A0A4E0Q044_9EURY</name>
<dbReference type="EMBL" id="PGGK01000001">
    <property type="protein sequence ID" value="TGC11386.1"/>
    <property type="molecule type" value="Genomic_DNA"/>
</dbReference>
<proteinExistence type="predicted"/>
<dbReference type="InterPro" id="IPR052673">
    <property type="entry name" value="Ni-siroh_cyclase_CfbD"/>
</dbReference>
<protein>
    <submittedName>
        <fullName evidence="2">Ni-sirohydrochlorin a,c-diamide reductive cyclase catalytic subunit</fullName>
    </submittedName>
</protein>
<dbReference type="Proteomes" id="UP000297295">
    <property type="component" value="Unassembled WGS sequence"/>
</dbReference>
<dbReference type="Pfam" id="PF00148">
    <property type="entry name" value="Oxidored_nitro"/>
    <property type="match status" value="1"/>
</dbReference>
<dbReference type="GO" id="GO:0016491">
    <property type="term" value="F:oxidoreductase activity"/>
    <property type="evidence" value="ECO:0007669"/>
    <property type="project" value="InterPro"/>
</dbReference>
<evidence type="ECO:0000259" key="1">
    <source>
        <dbReference type="Pfam" id="PF00148"/>
    </source>
</evidence>
<sequence>MMGNEISIIHPRPSSIVAALYTLRDLNVDVAILHGPPGCSFKHARLLEEDGIHVVTTALDENGFVFGGRDELSSLLAKVNEMFRPRLIGVVGTCASMIIGEELHEPVQDANLDVPIIEVEVHAGYPNNTKGVLLALESACDAGIIDAEELARQKFLLEEATNVEKRHGAASREYLEPSRGDVKYKVAEKVVNYLKEGKRCLTIMNAKKETGYMFADVTVAINEVAAQLGKEGNVTNMANVDDNVGLPRVRHHAKSIMDDFRGKGVMIHENIGGMDEYPIAGEKVSELISEKYGDFDFAVITGVPHAVPMDNLQRMEVISVTNGPRQVIPLKEMGHEHVIVEIDLHPKTLGVNHIVESEFGATIREVAKDMFEKNKELL</sequence>
<dbReference type="AlphaFoldDB" id="A0A4E0Q044"/>
<reference evidence="2 3" key="1">
    <citation type="submission" date="2017-11" db="EMBL/GenBank/DDBJ databases">
        <title>Isolation and Characterization of Methanogenic Archaea from Saline Meromictic Lake at Siberia.</title>
        <authorList>
            <person name="Shen Y."/>
            <person name="Huang H.-H."/>
            <person name="Lai M.-C."/>
            <person name="Chen S.-C."/>
        </authorList>
    </citation>
    <scope>NUCLEOTIDE SEQUENCE [LARGE SCALE GENOMIC DNA]</scope>
    <source>
        <strain evidence="2 3">SY-01</strain>
    </source>
</reference>
<dbReference type="SUPFAM" id="SSF53807">
    <property type="entry name" value="Helical backbone' metal receptor"/>
    <property type="match status" value="1"/>
</dbReference>
<evidence type="ECO:0000313" key="2">
    <source>
        <dbReference type="EMBL" id="TGC11386.1"/>
    </source>
</evidence>